<evidence type="ECO:0000256" key="2">
    <source>
        <dbReference type="SAM" id="Phobius"/>
    </source>
</evidence>
<gene>
    <name evidence="3" type="ORF">GCM10020369_45790</name>
</gene>
<feature type="region of interest" description="Disordered" evidence="1">
    <location>
        <begin position="50"/>
        <end position="95"/>
    </location>
</feature>
<proteinExistence type="predicted"/>
<sequence>MKAALVVIVSVVVAVGVYGVTGNMAVPSAIVLSGIVAACMAVALGDDQDLATPNASTPDRTAATRTHAAADAWPSASARRPDPDAAAWRAAQGVR</sequence>
<keyword evidence="2" id="KW-1133">Transmembrane helix</keyword>
<accession>A0ABP6T1D2</accession>
<evidence type="ECO:0000256" key="1">
    <source>
        <dbReference type="SAM" id="MobiDB-lite"/>
    </source>
</evidence>
<reference evidence="4" key="1">
    <citation type="journal article" date="2019" name="Int. J. Syst. Evol. Microbiol.">
        <title>The Global Catalogue of Microorganisms (GCM) 10K type strain sequencing project: providing services to taxonomists for standard genome sequencing and annotation.</title>
        <authorList>
            <consortium name="The Broad Institute Genomics Platform"/>
            <consortium name="The Broad Institute Genome Sequencing Center for Infectious Disease"/>
            <person name="Wu L."/>
            <person name="Ma J."/>
        </authorList>
    </citation>
    <scope>NUCLEOTIDE SEQUENCE [LARGE SCALE GENOMIC DNA]</scope>
    <source>
        <strain evidence="4">JCM 9458</strain>
    </source>
</reference>
<keyword evidence="2" id="KW-0812">Transmembrane</keyword>
<dbReference type="Proteomes" id="UP001501676">
    <property type="component" value="Unassembled WGS sequence"/>
</dbReference>
<evidence type="ECO:0000313" key="3">
    <source>
        <dbReference type="EMBL" id="GAA3390725.1"/>
    </source>
</evidence>
<comment type="caution">
    <text evidence="3">The sequence shown here is derived from an EMBL/GenBank/DDBJ whole genome shotgun (WGS) entry which is preliminary data.</text>
</comment>
<keyword evidence="4" id="KW-1185">Reference proteome</keyword>
<protein>
    <submittedName>
        <fullName evidence="3">Uncharacterized protein</fullName>
    </submittedName>
</protein>
<evidence type="ECO:0000313" key="4">
    <source>
        <dbReference type="Proteomes" id="UP001501676"/>
    </source>
</evidence>
<feature type="transmembrane region" description="Helical" evidence="2">
    <location>
        <begin position="29"/>
        <end position="45"/>
    </location>
</feature>
<dbReference type="RefSeq" id="WP_345730227.1">
    <property type="nucleotide sequence ID" value="NZ_BAAAYN010000029.1"/>
</dbReference>
<feature type="compositionally biased region" description="Low complexity" evidence="1">
    <location>
        <begin position="59"/>
        <end position="95"/>
    </location>
</feature>
<organism evidence="3 4">
    <name type="scientific">Cryptosporangium minutisporangium</name>
    <dbReference type="NCBI Taxonomy" id="113569"/>
    <lineage>
        <taxon>Bacteria</taxon>
        <taxon>Bacillati</taxon>
        <taxon>Actinomycetota</taxon>
        <taxon>Actinomycetes</taxon>
        <taxon>Cryptosporangiales</taxon>
        <taxon>Cryptosporangiaceae</taxon>
        <taxon>Cryptosporangium</taxon>
    </lineage>
</organism>
<dbReference type="EMBL" id="BAAAYN010000029">
    <property type="protein sequence ID" value="GAA3390725.1"/>
    <property type="molecule type" value="Genomic_DNA"/>
</dbReference>
<name>A0ABP6T1D2_9ACTN</name>
<keyword evidence="2" id="KW-0472">Membrane</keyword>